<evidence type="ECO:0000259" key="1">
    <source>
        <dbReference type="PROSITE" id="PS51704"/>
    </source>
</evidence>
<proteinExistence type="predicted"/>
<dbReference type="SUPFAM" id="SSF51695">
    <property type="entry name" value="PLC-like phosphodiesterases"/>
    <property type="match status" value="1"/>
</dbReference>
<dbReference type="PANTHER" id="PTHR46211:SF1">
    <property type="entry name" value="GLYCEROPHOSPHODIESTER PHOSPHODIESTERASE, CYTOPLASMIC"/>
    <property type="match status" value="1"/>
</dbReference>
<evidence type="ECO:0000313" key="3">
    <source>
        <dbReference type="Proteomes" id="UP000681162"/>
    </source>
</evidence>
<organism evidence="2 3">
    <name type="scientific">Paenibacillus antibioticophila</name>
    <dbReference type="NCBI Taxonomy" id="1274374"/>
    <lineage>
        <taxon>Bacteria</taxon>
        <taxon>Bacillati</taxon>
        <taxon>Bacillota</taxon>
        <taxon>Bacilli</taxon>
        <taxon>Bacillales</taxon>
        <taxon>Paenibacillaceae</taxon>
        <taxon>Paenibacillus</taxon>
    </lineage>
</organism>
<dbReference type="InterPro" id="IPR017946">
    <property type="entry name" value="PLC-like_Pdiesterase_TIM-brl"/>
</dbReference>
<protein>
    <submittedName>
        <fullName evidence="2">Glycerophosphoryl diester phosphodiesterase</fullName>
    </submittedName>
</protein>
<reference evidence="2 3" key="1">
    <citation type="submission" date="2021-03" db="EMBL/GenBank/DDBJ databases">
        <title>Antimicrobial resistance genes in bacteria isolated from Japanese honey, and their potential for conferring macrolide and lincosamide resistance in the American foulbrood pathogen Paenibacillus larvae.</title>
        <authorList>
            <person name="Okamoto M."/>
            <person name="Kumagai M."/>
            <person name="Kanamori H."/>
            <person name="Takamatsu D."/>
        </authorList>
    </citation>
    <scope>NUCLEOTIDE SEQUENCE [LARGE SCALE GENOMIC DNA]</scope>
    <source>
        <strain evidence="2 3">J41TS12</strain>
    </source>
</reference>
<sequence>MPIQCVAHRGCSGAAPENTMAAIELALSDSNVTWIEVDVQLSRDGIPFLIHDYTLNRTTNGRGPVKDYTWEQLCALDAGSWKSKRYAGERLISLDDCLEAIQGRMEANIELKTQGNRYPGLEDKVIEVIKKHRMEHEVVLTSFDLRSLSKVKENTRSLRTGLIIDQLPKDLFLRLQMLQCSFLSINYKRLTAELAAKAARRGLDVMVWTVDQVKVMRRLAGLHPDLLICTNRPELWPTAFKAPNLVNGRNR</sequence>
<dbReference type="Gene3D" id="3.20.20.190">
    <property type="entry name" value="Phosphatidylinositol (PI) phosphodiesterase"/>
    <property type="match status" value="1"/>
</dbReference>
<comment type="caution">
    <text evidence="2">The sequence shown here is derived from an EMBL/GenBank/DDBJ whole genome shotgun (WGS) entry which is preliminary data.</text>
</comment>
<dbReference type="GO" id="GO:0008081">
    <property type="term" value="F:phosphoric diester hydrolase activity"/>
    <property type="evidence" value="ECO:0007669"/>
    <property type="project" value="InterPro"/>
</dbReference>
<dbReference type="RefSeq" id="WP_212939491.1">
    <property type="nucleotide sequence ID" value="NZ_BORR01000006.1"/>
</dbReference>
<dbReference type="GO" id="GO:0006629">
    <property type="term" value="P:lipid metabolic process"/>
    <property type="evidence" value="ECO:0007669"/>
    <property type="project" value="InterPro"/>
</dbReference>
<dbReference type="PANTHER" id="PTHR46211">
    <property type="entry name" value="GLYCEROPHOSPHORYL DIESTER PHOSPHODIESTERASE"/>
    <property type="match status" value="1"/>
</dbReference>
<accession>A0A919XVL7</accession>
<dbReference type="AlphaFoldDB" id="A0A919XVL7"/>
<dbReference type="Pfam" id="PF03009">
    <property type="entry name" value="GDPD"/>
    <property type="match status" value="1"/>
</dbReference>
<feature type="domain" description="GP-PDE" evidence="1">
    <location>
        <begin position="3"/>
        <end position="240"/>
    </location>
</feature>
<keyword evidence="3" id="KW-1185">Reference proteome</keyword>
<dbReference type="PROSITE" id="PS51704">
    <property type="entry name" value="GP_PDE"/>
    <property type="match status" value="1"/>
</dbReference>
<dbReference type="EMBL" id="BORR01000006">
    <property type="protein sequence ID" value="GIO37205.1"/>
    <property type="molecule type" value="Genomic_DNA"/>
</dbReference>
<dbReference type="InterPro" id="IPR030395">
    <property type="entry name" value="GP_PDE_dom"/>
</dbReference>
<evidence type="ECO:0000313" key="2">
    <source>
        <dbReference type="EMBL" id="GIO37205.1"/>
    </source>
</evidence>
<gene>
    <name evidence="2" type="primary">glpQ_1</name>
    <name evidence="2" type="ORF">J41TS12_20660</name>
</gene>
<dbReference type="Proteomes" id="UP000681162">
    <property type="component" value="Unassembled WGS sequence"/>
</dbReference>
<name>A0A919XVL7_9BACL</name>